<dbReference type="EMBL" id="GECZ01005337">
    <property type="protein sequence ID" value="JAS64432.1"/>
    <property type="molecule type" value="Transcribed_RNA"/>
</dbReference>
<evidence type="ECO:0000256" key="3">
    <source>
        <dbReference type="ARBA" id="ARBA00007152"/>
    </source>
</evidence>
<dbReference type="AlphaFoldDB" id="A0A1B6GPS2"/>
<dbReference type="PANTHER" id="PTHR13178:SF0">
    <property type="entry name" value="NADH DEHYDROGENASE [UBIQUINONE] 1 BETA SUBCOMPLEX SUBUNIT 5, MITOCHONDRIAL"/>
    <property type="match status" value="1"/>
</dbReference>
<evidence type="ECO:0000256" key="11">
    <source>
        <dbReference type="ARBA" id="ARBA00022982"/>
    </source>
</evidence>
<dbReference type="GO" id="GO:0005743">
    <property type="term" value="C:mitochondrial inner membrane"/>
    <property type="evidence" value="ECO:0007669"/>
    <property type="project" value="UniProtKB-SubCell"/>
</dbReference>
<sequence length="177" mass="21191">MVVWSSFRLLNTLSRKNELMVPVVKRYMGGGHGNTMNIEVSRWQWHKFKDLMHYYVLVGAIPLSLICFCVNIFIGPAKLAEIPEGYTPKHWEYHRHPITRFIAQYIQSGYQQEYEKYMHHLYEEDEAAKMRLVAKAIKEKMAERHDYQAYYYRPVTAKYFRETRAITERTKEIMGEN</sequence>
<evidence type="ECO:0000256" key="15">
    <source>
        <dbReference type="ARBA" id="ARBA00032395"/>
    </source>
</evidence>
<keyword evidence="11" id="KW-0249">Electron transport</keyword>
<evidence type="ECO:0000256" key="4">
    <source>
        <dbReference type="ARBA" id="ARBA00011533"/>
    </source>
</evidence>
<keyword evidence="14 17" id="KW-0472">Membrane</keyword>
<keyword evidence="8 17" id="KW-0812">Transmembrane</keyword>
<evidence type="ECO:0000256" key="1">
    <source>
        <dbReference type="ARBA" id="ARBA00003195"/>
    </source>
</evidence>
<dbReference type="PANTHER" id="PTHR13178">
    <property type="entry name" value="NADH-UBIQUINONE OXIDOREDUCTASE SGDH SUBUNIT"/>
    <property type="match status" value="1"/>
</dbReference>
<protein>
    <recommendedName>
        <fullName evidence="5">NADH dehydrogenase [ubiquinone] 1 beta subcomplex subunit 5, mitochondrial</fullName>
    </recommendedName>
    <alternativeName>
        <fullName evidence="16">Complex I-SGDH</fullName>
    </alternativeName>
    <alternativeName>
        <fullName evidence="15">NADH-ubiquinone oxidoreductase SGDH subunit</fullName>
    </alternativeName>
</protein>
<evidence type="ECO:0000256" key="17">
    <source>
        <dbReference type="SAM" id="Phobius"/>
    </source>
</evidence>
<keyword evidence="10" id="KW-0809">Transit peptide</keyword>
<evidence type="ECO:0000313" key="18">
    <source>
        <dbReference type="EMBL" id="JAS64432.1"/>
    </source>
</evidence>
<evidence type="ECO:0000256" key="8">
    <source>
        <dbReference type="ARBA" id="ARBA00022692"/>
    </source>
</evidence>
<evidence type="ECO:0000256" key="9">
    <source>
        <dbReference type="ARBA" id="ARBA00022792"/>
    </source>
</evidence>
<gene>
    <name evidence="18" type="ORF">g.14244</name>
</gene>
<evidence type="ECO:0000256" key="6">
    <source>
        <dbReference type="ARBA" id="ARBA00022448"/>
    </source>
</evidence>
<name>A0A1B6GPS2_9HEMI</name>
<evidence type="ECO:0000256" key="16">
    <source>
        <dbReference type="ARBA" id="ARBA00032550"/>
    </source>
</evidence>
<comment type="subcellular location">
    <subcellularLocation>
        <location evidence="2">Mitochondrion inner membrane</location>
        <topology evidence="2">Single-pass membrane protein</topology>
    </subcellularLocation>
</comment>
<dbReference type="Pfam" id="PF09781">
    <property type="entry name" value="NDUF_B5"/>
    <property type="match status" value="1"/>
</dbReference>
<keyword evidence="12 17" id="KW-1133">Transmembrane helix</keyword>
<keyword evidence="6" id="KW-0813">Transport</keyword>
<accession>A0A1B6GPS2</accession>
<comment type="similarity">
    <text evidence="3">Belongs to the complex I NDUFB5 subunit family.</text>
</comment>
<keyword evidence="9" id="KW-0999">Mitochondrion inner membrane</keyword>
<evidence type="ECO:0000256" key="2">
    <source>
        <dbReference type="ARBA" id="ARBA00004434"/>
    </source>
</evidence>
<organism evidence="18">
    <name type="scientific">Cuerna arida</name>
    <dbReference type="NCBI Taxonomy" id="1464854"/>
    <lineage>
        <taxon>Eukaryota</taxon>
        <taxon>Metazoa</taxon>
        <taxon>Ecdysozoa</taxon>
        <taxon>Arthropoda</taxon>
        <taxon>Hexapoda</taxon>
        <taxon>Insecta</taxon>
        <taxon>Pterygota</taxon>
        <taxon>Neoptera</taxon>
        <taxon>Paraneoptera</taxon>
        <taxon>Hemiptera</taxon>
        <taxon>Auchenorrhyncha</taxon>
        <taxon>Membracoidea</taxon>
        <taxon>Cicadellidae</taxon>
        <taxon>Cicadellinae</taxon>
        <taxon>Proconiini</taxon>
        <taxon>Cuerna</taxon>
    </lineage>
</organism>
<evidence type="ECO:0000256" key="13">
    <source>
        <dbReference type="ARBA" id="ARBA00023128"/>
    </source>
</evidence>
<comment type="function">
    <text evidence="1">Accessory subunit of the mitochondrial membrane respiratory chain NADH dehydrogenase (Complex I), that is believed not to be involved in catalysis. Complex I functions in the transfer of electrons from NADH to the respiratory chain. The immediate electron acceptor for the enzyme is believed to be ubiquinone.</text>
</comment>
<keyword evidence="13" id="KW-0496">Mitochondrion</keyword>
<evidence type="ECO:0000256" key="10">
    <source>
        <dbReference type="ARBA" id="ARBA00022946"/>
    </source>
</evidence>
<evidence type="ECO:0000256" key="14">
    <source>
        <dbReference type="ARBA" id="ARBA00023136"/>
    </source>
</evidence>
<proteinExistence type="inferred from homology"/>
<feature type="transmembrane region" description="Helical" evidence="17">
    <location>
        <begin position="52"/>
        <end position="74"/>
    </location>
</feature>
<evidence type="ECO:0000256" key="12">
    <source>
        <dbReference type="ARBA" id="ARBA00022989"/>
    </source>
</evidence>
<dbReference type="InterPro" id="IPR019173">
    <property type="entry name" value="NADH_UbQ_OxRdtase_B5_su"/>
</dbReference>
<keyword evidence="7" id="KW-0679">Respiratory chain</keyword>
<comment type="subunit">
    <text evidence="4">Complex I is composed of 45 different subunits.</text>
</comment>
<reference evidence="18" key="1">
    <citation type="submission" date="2015-11" db="EMBL/GenBank/DDBJ databases">
        <title>De novo transcriptome assembly of four potential Pierce s Disease insect vectors from Arizona vineyards.</title>
        <authorList>
            <person name="Tassone E.E."/>
        </authorList>
    </citation>
    <scope>NUCLEOTIDE SEQUENCE</scope>
</reference>
<evidence type="ECO:0000256" key="5">
    <source>
        <dbReference type="ARBA" id="ARBA00015175"/>
    </source>
</evidence>
<evidence type="ECO:0000256" key="7">
    <source>
        <dbReference type="ARBA" id="ARBA00022660"/>
    </source>
</evidence>